<evidence type="ECO:0000256" key="2">
    <source>
        <dbReference type="SAM" id="MobiDB-lite"/>
    </source>
</evidence>
<feature type="region of interest" description="Disordered" evidence="2">
    <location>
        <begin position="21"/>
        <end position="59"/>
    </location>
</feature>
<dbReference type="CDD" id="cd13530">
    <property type="entry name" value="PBP2_peptides_like"/>
    <property type="match status" value="1"/>
</dbReference>
<dbReference type="SMART" id="SM00062">
    <property type="entry name" value="PBPb"/>
    <property type="match status" value="1"/>
</dbReference>
<dbReference type="AlphaFoldDB" id="A0A6J6FID2"/>
<dbReference type="Gene3D" id="3.40.190.10">
    <property type="entry name" value="Periplasmic binding protein-like II"/>
    <property type="match status" value="2"/>
</dbReference>
<dbReference type="Pfam" id="PF00497">
    <property type="entry name" value="SBP_bac_3"/>
    <property type="match status" value="1"/>
</dbReference>
<dbReference type="PROSITE" id="PS51257">
    <property type="entry name" value="PROKAR_LIPOPROTEIN"/>
    <property type="match status" value="1"/>
</dbReference>
<proteinExistence type="predicted"/>
<evidence type="ECO:0000259" key="4">
    <source>
        <dbReference type="SMART" id="SM00079"/>
    </source>
</evidence>
<dbReference type="PANTHER" id="PTHR35936:SF19">
    <property type="entry name" value="AMINO-ACID-BINDING PROTEIN YXEM-RELATED"/>
    <property type="match status" value="1"/>
</dbReference>
<dbReference type="GO" id="GO:0015276">
    <property type="term" value="F:ligand-gated monoatomic ion channel activity"/>
    <property type="evidence" value="ECO:0007669"/>
    <property type="project" value="InterPro"/>
</dbReference>
<dbReference type="SUPFAM" id="SSF53850">
    <property type="entry name" value="Periplasmic binding protein-like II"/>
    <property type="match status" value="1"/>
</dbReference>
<evidence type="ECO:0000259" key="3">
    <source>
        <dbReference type="SMART" id="SM00062"/>
    </source>
</evidence>
<dbReference type="InterPro" id="IPR001638">
    <property type="entry name" value="Solute-binding_3/MltF_N"/>
</dbReference>
<sequence length="303" mass="31428">MKRLAVATIVGALVLAACGDDTEESAATEPPAAETTAAPETPDTTAAPETGNDPVACAEGNTITDGVLTIATGEPAFPPYVIDDAPESGQGFEAAVALAVARELGFEGDAVTWVRTAFDAAIAPGPKDFDFNLQQYTITDERKEVVDFSEGYYSAPQAVFGLADSAAAGVTSVADLKSLKFGVAAGTTSIAYVEDVIQPDQELFVFPDTAAAKTALESNQIDAIVADLPTALFITAVEIEGTTVFGQIEGSGTDEFGLLLAKDSPLTECVNLALQALKDSGELETITVEWMSEYTEAPIISAE</sequence>
<name>A0A6J6FID2_9ZZZZ</name>
<accession>A0A6J6FID2</accession>
<dbReference type="SMART" id="SM00079">
    <property type="entry name" value="PBPe"/>
    <property type="match status" value="1"/>
</dbReference>
<feature type="domain" description="Solute-binding protein family 3/N-terminal" evidence="3">
    <location>
        <begin position="67"/>
        <end position="294"/>
    </location>
</feature>
<keyword evidence="1" id="KW-0732">Signal</keyword>
<dbReference type="PANTHER" id="PTHR35936">
    <property type="entry name" value="MEMBRANE-BOUND LYTIC MUREIN TRANSGLYCOSYLASE F"/>
    <property type="match status" value="1"/>
</dbReference>
<feature type="domain" description="Ionotropic glutamate receptor C-terminal" evidence="4">
    <location>
        <begin position="67"/>
        <end position="293"/>
    </location>
</feature>
<evidence type="ECO:0000256" key="1">
    <source>
        <dbReference type="ARBA" id="ARBA00022729"/>
    </source>
</evidence>
<feature type="compositionally biased region" description="Low complexity" evidence="2">
    <location>
        <begin position="27"/>
        <end position="50"/>
    </location>
</feature>
<evidence type="ECO:0000313" key="5">
    <source>
        <dbReference type="EMBL" id="CAB4584188.1"/>
    </source>
</evidence>
<protein>
    <submittedName>
        <fullName evidence="5">Unannotated protein</fullName>
    </submittedName>
</protein>
<dbReference type="GO" id="GO:0016020">
    <property type="term" value="C:membrane"/>
    <property type="evidence" value="ECO:0007669"/>
    <property type="project" value="InterPro"/>
</dbReference>
<reference evidence="5" key="1">
    <citation type="submission" date="2020-05" db="EMBL/GenBank/DDBJ databases">
        <authorList>
            <person name="Chiriac C."/>
            <person name="Salcher M."/>
            <person name="Ghai R."/>
            <person name="Kavagutti S V."/>
        </authorList>
    </citation>
    <scope>NUCLEOTIDE SEQUENCE</scope>
</reference>
<organism evidence="5">
    <name type="scientific">freshwater metagenome</name>
    <dbReference type="NCBI Taxonomy" id="449393"/>
    <lineage>
        <taxon>unclassified sequences</taxon>
        <taxon>metagenomes</taxon>
        <taxon>ecological metagenomes</taxon>
    </lineage>
</organism>
<dbReference type="EMBL" id="CAEZSR010000174">
    <property type="protein sequence ID" value="CAB4584188.1"/>
    <property type="molecule type" value="Genomic_DNA"/>
</dbReference>
<dbReference type="InterPro" id="IPR001320">
    <property type="entry name" value="Iontro_rcpt_C"/>
</dbReference>
<gene>
    <name evidence="5" type="ORF">UFOPK1493_03292</name>
</gene>